<dbReference type="InterPro" id="IPR038377">
    <property type="entry name" value="Na/Glc_symporter_sf"/>
</dbReference>
<name>A0ABV4BE13_9GAMM</name>
<reference evidence="15 16" key="1">
    <citation type="submission" date="2024-05" db="EMBL/GenBank/DDBJ databases">
        <title>Genome Sequence and Characterization of the New Strain Purple Sulfur Bacterium of Genus Thioalkalicoccus.</title>
        <authorList>
            <person name="Bryantseva I.A."/>
            <person name="Kyndt J.A."/>
            <person name="Imhoff J.F."/>
        </authorList>
    </citation>
    <scope>NUCLEOTIDE SEQUENCE [LARGE SCALE GENOMIC DNA]</scope>
    <source>
        <strain evidence="15 16">Um2</strain>
    </source>
</reference>
<evidence type="ECO:0000256" key="9">
    <source>
        <dbReference type="ARBA" id="ARBA00023065"/>
    </source>
</evidence>
<dbReference type="Gene3D" id="1.20.1730.10">
    <property type="entry name" value="Sodium/glucose cotransporter"/>
    <property type="match status" value="1"/>
</dbReference>
<evidence type="ECO:0000256" key="13">
    <source>
        <dbReference type="RuleBase" id="RU362091"/>
    </source>
</evidence>
<evidence type="ECO:0000256" key="8">
    <source>
        <dbReference type="ARBA" id="ARBA00023053"/>
    </source>
</evidence>
<dbReference type="PANTHER" id="PTHR48086:SF3">
    <property type="entry name" value="SODIUM_PROLINE SYMPORTER"/>
    <property type="match status" value="1"/>
</dbReference>
<feature type="transmembrane region" description="Helical" evidence="14">
    <location>
        <begin position="466"/>
        <end position="486"/>
    </location>
</feature>
<dbReference type="PANTHER" id="PTHR48086">
    <property type="entry name" value="SODIUM/PROLINE SYMPORTER-RELATED"/>
    <property type="match status" value="1"/>
</dbReference>
<dbReference type="InterPro" id="IPR050277">
    <property type="entry name" value="Sodium:Solute_Symporter"/>
</dbReference>
<keyword evidence="6" id="KW-0769">Symport</keyword>
<dbReference type="CDD" id="cd10322">
    <property type="entry name" value="SLC5sbd"/>
    <property type="match status" value="1"/>
</dbReference>
<keyword evidence="16" id="KW-1185">Reference proteome</keyword>
<feature type="transmembrane region" description="Helical" evidence="14">
    <location>
        <begin position="50"/>
        <end position="72"/>
    </location>
</feature>
<comment type="subcellular location">
    <subcellularLocation>
        <location evidence="1">Cell membrane</location>
        <topology evidence="1">Multi-pass membrane protein</topology>
    </subcellularLocation>
</comment>
<feature type="transmembrane region" description="Helical" evidence="14">
    <location>
        <begin position="492"/>
        <end position="517"/>
    </location>
</feature>
<keyword evidence="8" id="KW-0915">Sodium</keyword>
<feature type="transmembrane region" description="Helical" evidence="14">
    <location>
        <begin position="293"/>
        <end position="311"/>
    </location>
</feature>
<feature type="transmembrane region" description="Helical" evidence="14">
    <location>
        <begin position="164"/>
        <end position="182"/>
    </location>
</feature>
<evidence type="ECO:0000313" key="16">
    <source>
        <dbReference type="Proteomes" id="UP001564408"/>
    </source>
</evidence>
<keyword evidence="4" id="KW-1003">Cell membrane</keyword>
<evidence type="ECO:0000256" key="1">
    <source>
        <dbReference type="ARBA" id="ARBA00004651"/>
    </source>
</evidence>
<comment type="caution">
    <text evidence="15">The sequence shown here is derived from an EMBL/GenBank/DDBJ whole genome shotgun (WGS) entry which is preliminary data.</text>
</comment>
<dbReference type="EMBL" id="JBDKXB010000011">
    <property type="protein sequence ID" value="MEY6432755.1"/>
    <property type="molecule type" value="Genomic_DNA"/>
</dbReference>
<evidence type="ECO:0000256" key="14">
    <source>
        <dbReference type="SAM" id="Phobius"/>
    </source>
</evidence>
<feature type="transmembrane region" description="Helical" evidence="14">
    <location>
        <begin position="418"/>
        <end position="435"/>
    </location>
</feature>
<dbReference type="RefSeq" id="WP_369667139.1">
    <property type="nucleotide sequence ID" value="NZ_JBDKXB010000011.1"/>
</dbReference>
<evidence type="ECO:0000256" key="5">
    <source>
        <dbReference type="ARBA" id="ARBA00022692"/>
    </source>
</evidence>
<comment type="catalytic activity">
    <reaction evidence="12">
        <text>L-proline(in) + Na(+)(in) = L-proline(out) + Na(+)(out)</text>
        <dbReference type="Rhea" id="RHEA:28967"/>
        <dbReference type="ChEBI" id="CHEBI:29101"/>
        <dbReference type="ChEBI" id="CHEBI:60039"/>
    </reaction>
</comment>
<accession>A0ABV4BE13</accession>
<feature type="transmembrane region" description="Helical" evidence="14">
    <location>
        <begin position="524"/>
        <end position="543"/>
    </location>
</feature>
<evidence type="ECO:0000256" key="3">
    <source>
        <dbReference type="ARBA" id="ARBA00022448"/>
    </source>
</evidence>
<proteinExistence type="inferred from homology"/>
<evidence type="ECO:0000256" key="2">
    <source>
        <dbReference type="ARBA" id="ARBA00006434"/>
    </source>
</evidence>
<keyword evidence="10 14" id="KW-0472">Membrane</keyword>
<gene>
    <name evidence="15" type="ORF">ABC977_10090</name>
</gene>
<feature type="transmembrane region" description="Helical" evidence="14">
    <location>
        <begin position="12"/>
        <end position="30"/>
    </location>
</feature>
<organism evidence="15 16">
    <name type="scientific">Thioalkalicoccus limnaeus</name>
    <dbReference type="NCBI Taxonomy" id="120681"/>
    <lineage>
        <taxon>Bacteria</taxon>
        <taxon>Pseudomonadati</taxon>
        <taxon>Pseudomonadota</taxon>
        <taxon>Gammaproteobacteria</taxon>
        <taxon>Chromatiales</taxon>
        <taxon>Chromatiaceae</taxon>
        <taxon>Thioalkalicoccus</taxon>
    </lineage>
</organism>
<evidence type="ECO:0000256" key="4">
    <source>
        <dbReference type="ARBA" id="ARBA00022475"/>
    </source>
</evidence>
<feature type="transmembrane region" description="Helical" evidence="14">
    <location>
        <begin position="194"/>
        <end position="214"/>
    </location>
</feature>
<feature type="transmembrane region" description="Helical" evidence="14">
    <location>
        <begin position="129"/>
        <end position="158"/>
    </location>
</feature>
<keyword evidence="7 14" id="KW-1133">Transmembrane helix</keyword>
<evidence type="ECO:0000313" key="15">
    <source>
        <dbReference type="EMBL" id="MEY6432755.1"/>
    </source>
</evidence>
<evidence type="ECO:0000256" key="7">
    <source>
        <dbReference type="ARBA" id="ARBA00022989"/>
    </source>
</evidence>
<dbReference type="PROSITE" id="PS50283">
    <property type="entry name" value="NA_SOLUT_SYMP_3"/>
    <property type="match status" value="1"/>
</dbReference>
<feature type="transmembrane region" description="Helical" evidence="14">
    <location>
        <begin position="255"/>
        <end position="273"/>
    </location>
</feature>
<feature type="transmembrane region" description="Helical" evidence="14">
    <location>
        <begin position="78"/>
        <end position="98"/>
    </location>
</feature>
<evidence type="ECO:0000256" key="10">
    <source>
        <dbReference type="ARBA" id="ARBA00023136"/>
    </source>
</evidence>
<keyword evidence="11" id="KW-0739">Sodium transport</keyword>
<evidence type="ECO:0000256" key="11">
    <source>
        <dbReference type="ARBA" id="ARBA00023201"/>
    </source>
</evidence>
<dbReference type="Pfam" id="PF00474">
    <property type="entry name" value="SSF"/>
    <property type="match status" value="2"/>
</dbReference>
<keyword evidence="9" id="KW-0406">Ion transport</keyword>
<evidence type="ECO:0000256" key="12">
    <source>
        <dbReference type="ARBA" id="ARBA00033708"/>
    </source>
</evidence>
<comment type="similarity">
    <text evidence="2 13">Belongs to the sodium:solute symporter (SSF) (TC 2.A.21) family.</text>
</comment>
<dbReference type="Proteomes" id="UP001564408">
    <property type="component" value="Unassembled WGS sequence"/>
</dbReference>
<evidence type="ECO:0000256" key="6">
    <source>
        <dbReference type="ARBA" id="ARBA00022847"/>
    </source>
</evidence>
<dbReference type="InterPro" id="IPR001734">
    <property type="entry name" value="Na/solute_symporter"/>
</dbReference>
<keyword evidence="3" id="KW-0813">Transport</keyword>
<keyword evidence="5 14" id="KW-0812">Transmembrane</keyword>
<sequence length="613" mass="65862">MPGQSSVEWIDIVVILLYLTATVYLGWIAYRGTKSGADFLLGGRNAHPIIMALSYGATFISTAAIVGFGGVAGLFGMSLLWLTVMNVGIGIFIAFTVLGEPTRRIGHHLGAHTFPELLGLRYQSKGIQLFAGGLIFLFIPLYAAAVLTGGAVFAAAQFGIEFEVALLVFAVITAAYVIPGGIKAVMYTDALQGAIMIFGMAVLVIFTFTVLGGITEANQSLTDMADMVPASLQAIGHQGWTSMPAFGWGSTTYDMWWTVVTAIILGVGIGVLAQPQLVVRFMTVRSRRELDRAVPIGAVFILLMTGVPFTVGSLSNAWFAQHGTPLHGQVIEILNEDKDRALVELMRPTPQGGWETVISATTGQPASAPLQIAERQIATDANGEVFELVSGRAPAIVYARGEPDKIIPTYITEALPRWFGVLFFMTLLSAGMSTLSSQFHTMGTSAGRDLYERLSGKPSGSQPSLLVMRLAIVLGLIVAVTISYNIREDYVIARFTAIFFGLCAASFLPAYVAGLFFRRVTRTAALASMFVGAITSLFWLAFIKAREAGAIGLVQRFTDGKTSLLADYPNWPSVDPVLVALPLSALTLILVTAVTRPPETSHLDRCFPERAKR</sequence>
<protein>
    <submittedName>
        <fullName evidence="15">Sodium:solute symporter family protein</fullName>
    </submittedName>
</protein>